<accession>A0A6B3BLD5</accession>
<sequence>MGRRFKDMQTPEQQYAAQQAARRADTPAPSRPVAAATHREWVAMSAHQQAAHLARLDGREDEARRWEQQEAKLTTPAPKKRGWFR</sequence>
<evidence type="ECO:0000256" key="1">
    <source>
        <dbReference type="SAM" id="MobiDB-lite"/>
    </source>
</evidence>
<proteinExistence type="predicted"/>
<evidence type="ECO:0000313" key="2">
    <source>
        <dbReference type="EMBL" id="NEC84959.1"/>
    </source>
</evidence>
<feature type="compositionally biased region" description="Basic and acidic residues" evidence="1">
    <location>
        <begin position="58"/>
        <end position="70"/>
    </location>
</feature>
<dbReference type="AlphaFoldDB" id="A0A6B3BLD5"/>
<name>A0A6B3BLD5_9ACTN</name>
<reference evidence="2" key="1">
    <citation type="submission" date="2020-01" db="EMBL/GenBank/DDBJ databases">
        <title>Insect and environment-associated Actinomycetes.</title>
        <authorList>
            <person name="Currrie C."/>
            <person name="Chevrette M."/>
            <person name="Carlson C."/>
            <person name="Stubbendieck R."/>
            <person name="Wendt-Pienkowski E."/>
        </authorList>
    </citation>
    <scope>NUCLEOTIDE SEQUENCE</scope>
    <source>
        <strain evidence="2">SID12501</strain>
    </source>
</reference>
<organism evidence="2">
    <name type="scientific">Streptomyces sp. SID12501</name>
    <dbReference type="NCBI Taxonomy" id="2706042"/>
    <lineage>
        <taxon>Bacteria</taxon>
        <taxon>Bacillati</taxon>
        <taxon>Actinomycetota</taxon>
        <taxon>Actinomycetes</taxon>
        <taxon>Kitasatosporales</taxon>
        <taxon>Streptomycetaceae</taxon>
        <taxon>Streptomyces</taxon>
    </lineage>
</organism>
<comment type="caution">
    <text evidence="2">The sequence shown here is derived from an EMBL/GenBank/DDBJ whole genome shotgun (WGS) entry which is preliminary data.</text>
</comment>
<protein>
    <submittedName>
        <fullName evidence="2">Uncharacterized protein</fullName>
    </submittedName>
</protein>
<dbReference type="RefSeq" id="WP_164312439.1">
    <property type="nucleotide sequence ID" value="NZ_JAAGLU010000003.1"/>
</dbReference>
<gene>
    <name evidence="2" type="ORF">G3I71_03585</name>
</gene>
<dbReference type="EMBL" id="JAAGLU010000003">
    <property type="protein sequence ID" value="NEC84959.1"/>
    <property type="molecule type" value="Genomic_DNA"/>
</dbReference>
<feature type="region of interest" description="Disordered" evidence="1">
    <location>
        <begin position="1"/>
        <end position="32"/>
    </location>
</feature>
<feature type="region of interest" description="Disordered" evidence="1">
    <location>
        <begin position="58"/>
        <end position="85"/>
    </location>
</feature>